<protein>
    <submittedName>
        <fullName evidence="2">Uncharacterized protein</fullName>
    </submittedName>
</protein>
<reference evidence="2 3" key="1">
    <citation type="submission" date="2022-10" db="EMBL/GenBank/DDBJ databases">
        <title>Draft genome sequence of Streptomyces sp. YSPA8.</title>
        <authorList>
            <person name="Moriuchi R."/>
            <person name="Dohra H."/>
            <person name="Yamamura H."/>
            <person name="Kodani S."/>
        </authorList>
    </citation>
    <scope>NUCLEOTIDE SEQUENCE [LARGE SCALE GENOMIC DNA]</scope>
    <source>
        <strain evidence="2 3">YSPA8</strain>
    </source>
</reference>
<evidence type="ECO:0000313" key="2">
    <source>
        <dbReference type="EMBL" id="GLF97898.1"/>
    </source>
</evidence>
<organism evidence="2 3">
    <name type="scientific">Streptomyces yaizuensis</name>
    <dbReference type="NCBI Taxonomy" id="2989713"/>
    <lineage>
        <taxon>Bacteria</taxon>
        <taxon>Bacillati</taxon>
        <taxon>Actinomycetota</taxon>
        <taxon>Actinomycetes</taxon>
        <taxon>Kitasatosporales</taxon>
        <taxon>Streptomycetaceae</taxon>
        <taxon>Streptomyces</taxon>
    </lineage>
</organism>
<comment type="caution">
    <text evidence="2">The sequence shown here is derived from an EMBL/GenBank/DDBJ whole genome shotgun (WGS) entry which is preliminary data.</text>
</comment>
<dbReference type="RefSeq" id="WP_323449881.1">
    <property type="nucleotide sequence ID" value="NZ_BSBI01000012.1"/>
</dbReference>
<evidence type="ECO:0000313" key="3">
    <source>
        <dbReference type="Proteomes" id="UP001291653"/>
    </source>
</evidence>
<feature type="region of interest" description="Disordered" evidence="1">
    <location>
        <begin position="1"/>
        <end position="42"/>
    </location>
</feature>
<evidence type="ECO:0000256" key="1">
    <source>
        <dbReference type="SAM" id="MobiDB-lite"/>
    </source>
</evidence>
<keyword evidence="3" id="KW-1185">Reference proteome</keyword>
<sequence>MPRPRGMPRHGGGQGFSRTSATDRGGSMGRQMLCGAPTKEGGRCRNKAMIGYSRCQLHRGPWTPVQQRRRKKR</sequence>
<name>A0ABQ5P612_9ACTN</name>
<dbReference type="EMBL" id="BSBI01000012">
    <property type="protein sequence ID" value="GLF97898.1"/>
    <property type="molecule type" value="Genomic_DNA"/>
</dbReference>
<accession>A0ABQ5P612</accession>
<proteinExistence type="predicted"/>
<dbReference type="Proteomes" id="UP001291653">
    <property type="component" value="Unassembled WGS sequence"/>
</dbReference>
<gene>
    <name evidence="2" type="ORF">SYYSPA8_26395</name>
</gene>